<reference evidence="1 2" key="1">
    <citation type="submission" date="2017-10" db="EMBL/GenBank/DDBJ databases">
        <title>Bifidobacterium genomics.</title>
        <authorList>
            <person name="Lugli G.A."/>
            <person name="Milani C."/>
            <person name="Mancabelli L."/>
        </authorList>
    </citation>
    <scope>NUCLEOTIDE SEQUENCE [LARGE SCALE GENOMIC DNA]</scope>
    <source>
        <strain evidence="1 2">1542B</strain>
    </source>
</reference>
<name>A0A2N3QE91_9BIFI</name>
<comment type="caution">
    <text evidence="1">The sequence shown here is derived from an EMBL/GenBank/DDBJ whole genome shotgun (WGS) entry which is preliminary data.</text>
</comment>
<evidence type="ECO:0000313" key="1">
    <source>
        <dbReference type="EMBL" id="PKU88424.1"/>
    </source>
</evidence>
<accession>A0A2N3QE91</accession>
<gene>
    <name evidence="1" type="ORF">CQR47_1773</name>
</gene>
<organism evidence="1 2">
    <name type="scientific">Bifidobacterium thermophilum</name>
    <dbReference type="NCBI Taxonomy" id="33905"/>
    <lineage>
        <taxon>Bacteria</taxon>
        <taxon>Bacillati</taxon>
        <taxon>Actinomycetota</taxon>
        <taxon>Actinomycetes</taxon>
        <taxon>Bifidobacteriales</taxon>
        <taxon>Bifidobacteriaceae</taxon>
        <taxon>Bifidobacterium</taxon>
    </lineage>
</organism>
<sequence length="292" mass="33198">MDVFKTKVGIFMEIPISQENYYKATGGLAPFVVELGSRAKPTCYAVCPECDNPIQLIGLNQQQEDARPLHPYGRHVRHDVAGVAEYDEAAYLACPYSDPSYGRDACRRPPSSPTGMALYRLMRARFDRVEYAWRLSSGIWLDGKALGHALTVWRNDEEWLNYGSTYSNLPQMLFLGHAAQSLYRQCVLKDGRVASLLSGVRGIRLEPVTFSDRYARVTTTRYLDVTFTVGVPKPRVIDEHLTWTFLLGVNVGPRQLDRIEIHTDPEWFGNILSMDTWHDNRRLLDIAARILS</sequence>
<dbReference type="AlphaFoldDB" id="A0A2N3QE91"/>
<dbReference type="RefSeq" id="WP_101455426.1">
    <property type="nucleotide sequence ID" value="NZ_PCGY01000024.1"/>
</dbReference>
<dbReference type="Proteomes" id="UP000233727">
    <property type="component" value="Unassembled WGS sequence"/>
</dbReference>
<protein>
    <submittedName>
        <fullName evidence="1">Uncharacterized protein</fullName>
    </submittedName>
</protein>
<proteinExistence type="predicted"/>
<evidence type="ECO:0000313" key="2">
    <source>
        <dbReference type="Proteomes" id="UP000233727"/>
    </source>
</evidence>
<dbReference type="EMBL" id="PCGY01000024">
    <property type="protein sequence ID" value="PKU88424.1"/>
    <property type="molecule type" value="Genomic_DNA"/>
</dbReference>